<dbReference type="AlphaFoldDB" id="A0A1I5SAL5"/>
<proteinExistence type="predicted"/>
<dbReference type="PANTHER" id="PTHR11712:SF347">
    <property type="entry name" value="BETA KETOACYL-ACYL CARRIER PROTEIN SYNTHASE"/>
    <property type="match status" value="1"/>
</dbReference>
<dbReference type="InterPro" id="IPR016039">
    <property type="entry name" value="Thiolase-like"/>
</dbReference>
<evidence type="ECO:0000313" key="4">
    <source>
        <dbReference type="EMBL" id="SFP67607.1"/>
    </source>
</evidence>
<organism evidence="4 5">
    <name type="scientific">Amycolatopsis rubida</name>
    <dbReference type="NCBI Taxonomy" id="112413"/>
    <lineage>
        <taxon>Bacteria</taxon>
        <taxon>Bacillati</taxon>
        <taxon>Actinomycetota</taxon>
        <taxon>Actinomycetes</taxon>
        <taxon>Pseudonocardiales</taxon>
        <taxon>Pseudonocardiaceae</taxon>
        <taxon>Amycolatopsis</taxon>
    </lineage>
</organism>
<sequence length="362" mass="36579">MGVLAITGFGVVSPAGASAAELAGAVAAGRSTARAVEWPEVTLPTGTAHHLPEFSARAELGRRGTGFFDRRTGLAVVACGRAIEDAGLDIGEDGHRTGLVLGTTVGSAQAAVDYAAETFTEDPPYLVNPALFPNTVLNGAAGQAAIRFGLRGVNATVAGGPVALLSSLRYSANAFRTGQADVLLAGAVEEFTPHAAWLWAGLGGAGAPGEGAAVFVLRPPEGLEHRPDAEILATAAGFCPSGEDQVYALADCARRALEQARVGAETVRTVASASGADEVAAWRARNELEGLLGVEGAHHLAAVELAGNSPAATPAVELALILARHRAEPARDGEIALLVASSPAGAVAAAVVRGWSRGDDRG</sequence>
<dbReference type="InterPro" id="IPR000794">
    <property type="entry name" value="Beta-ketoacyl_synthase"/>
</dbReference>
<keyword evidence="1" id="KW-0808">Transferase</keyword>
<dbReference type="GO" id="GO:0004315">
    <property type="term" value="F:3-oxoacyl-[acyl-carrier-protein] synthase activity"/>
    <property type="evidence" value="ECO:0007669"/>
    <property type="project" value="TreeGrafter"/>
</dbReference>
<name>A0A1I5SAL5_9PSEU</name>
<protein>
    <submittedName>
        <fullName evidence="4">3-oxoacyl-[acyl-carrier-protein] synthase II</fullName>
    </submittedName>
    <submittedName>
        <fullName evidence="3">Beta-ketoacyl synthase</fullName>
    </submittedName>
</protein>
<dbReference type="RefSeq" id="WP_067588338.1">
    <property type="nucleotide sequence ID" value="NZ_FOWC01000006.1"/>
</dbReference>
<gene>
    <name evidence="3" type="ORF">G3I59_21525</name>
    <name evidence="4" type="ORF">SAMN05421854_106249</name>
</gene>
<dbReference type="OrthoDB" id="7061549at2"/>
<dbReference type="SUPFAM" id="SSF53901">
    <property type="entry name" value="Thiolase-like"/>
    <property type="match status" value="1"/>
</dbReference>
<dbReference type="InterPro" id="IPR014030">
    <property type="entry name" value="Ketoacyl_synth_N"/>
</dbReference>
<keyword evidence="6" id="KW-1185">Reference proteome</keyword>
<evidence type="ECO:0000256" key="1">
    <source>
        <dbReference type="ARBA" id="ARBA00022679"/>
    </source>
</evidence>
<evidence type="ECO:0000259" key="2">
    <source>
        <dbReference type="Pfam" id="PF00109"/>
    </source>
</evidence>
<dbReference type="Pfam" id="PF00109">
    <property type="entry name" value="ketoacyl-synt"/>
    <property type="match status" value="1"/>
</dbReference>
<dbReference type="Proteomes" id="UP000470404">
    <property type="component" value="Unassembled WGS sequence"/>
</dbReference>
<reference evidence="3 6" key="2">
    <citation type="submission" date="2020-01" db="EMBL/GenBank/DDBJ databases">
        <title>Insect and environment-associated Actinomycetes.</title>
        <authorList>
            <person name="Currrie C."/>
            <person name="Chevrette M."/>
            <person name="Carlson C."/>
            <person name="Stubbendieck R."/>
            <person name="Wendt-Pienkowski E."/>
        </authorList>
    </citation>
    <scope>NUCLEOTIDE SEQUENCE [LARGE SCALE GENOMIC DNA]</scope>
    <source>
        <strain evidence="3 6">SID8386</strain>
    </source>
</reference>
<evidence type="ECO:0000313" key="6">
    <source>
        <dbReference type="Proteomes" id="UP000470404"/>
    </source>
</evidence>
<dbReference type="Proteomes" id="UP000199137">
    <property type="component" value="Unassembled WGS sequence"/>
</dbReference>
<accession>A0A1I5SAL5</accession>
<dbReference type="EMBL" id="FOWC01000006">
    <property type="protein sequence ID" value="SFP67607.1"/>
    <property type="molecule type" value="Genomic_DNA"/>
</dbReference>
<dbReference type="PANTHER" id="PTHR11712">
    <property type="entry name" value="POLYKETIDE SYNTHASE-RELATED"/>
    <property type="match status" value="1"/>
</dbReference>
<dbReference type="EMBL" id="JAAGNC010000101">
    <property type="protein sequence ID" value="NEC58112.1"/>
    <property type="molecule type" value="Genomic_DNA"/>
</dbReference>
<reference evidence="4 5" key="1">
    <citation type="submission" date="2016-10" db="EMBL/GenBank/DDBJ databases">
        <authorList>
            <person name="de Groot N.N."/>
        </authorList>
    </citation>
    <scope>NUCLEOTIDE SEQUENCE [LARGE SCALE GENOMIC DNA]</scope>
    <source>
        <strain evidence="4 5">DSM 44637</strain>
    </source>
</reference>
<evidence type="ECO:0000313" key="3">
    <source>
        <dbReference type="EMBL" id="NEC58112.1"/>
    </source>
</evidence>
<dbReference type="Gene3D" id="3.40.47.10">
    <property type="match status" value="1"/>
</dbReference>
<dbReference type="STRING" id="112413.SAMN05421854_106249"/>
<evidence type="ECO:0000313" key="5">
    <source>
        <dbReference type="Proteomes" id="UP000199137"/>
    </source>
</evidence>
<feature type="domain" description="Beta-ketoacyl synthase-like N-terminal" evidence="2">
    <location>
        <begin position="5"/>
        <end position="192"/>
    </location>
</feature>
<dbReference type="GO" id="GO:0006633">
    <property type="term" value="P:fatty acid biosynthetic process"/>
    <property type="evidence" value="ECO:0007669"/>
    <property type="project" value="TreeGrafter"/>
</dbReference>